<evidence type="ECO:0000256" key="1">
    <source>
        <dbReference type="SAM" id="Phobius"/>
    </source>
</evidence>
<dbReference type="EMBL" id="SGXA01000002">
    <property type="protein sequence ID" value="RZS72460.1"/>
    <property type="molecule type" value="Genomic_DNA"/>
</dbReference>
<dbReference type="OrthoDB" id="9794557at2"/>
<protein>
    <recommendedName>
        <fullName evidence="4">6-phosphogluconate dehydrogenase</fullName>
    </recommendedName>
</protein>
<feature type="transmembrane region" description="Helical" evidence="1">
    <location>
        <begin position="12"/>
        <end position="29"/>
    </location>
</feature>
<proteinExistence type="predicted"/>
<gene>
    <name evidence="2" type="ORF">EV199_4381</name>
</gene>
<dbReference type="AlphaFoldDB" id="A0A4Q7MZ50"/>
<organism evidence="2 3">
    <name type="scientific">Pseudobacter ginsenosidimutans</name>
    <dbReference type="NCBI Taxonomy" id="661488"/>
    <lineage>
        <taxon>Bacteria</taxon>
        <taxon>Pseudomonadati</taxon>
        <taxon>Bacteroidota</taxon>
        <taxon>Chitinophagia</taxon>
        <taxon>Chitinophagales</taxon>
        <taxon>Chitinophagaceae</taxon>
        <taxon>Pseudobacter</taxon>
    </lineage>
</organism>
<reference evidence="2 3" key="1">
    <citation type="submission" date="2019-02" db="EMBL/GenBank/DDBJ databases">
        <title>Genomic Encyclopedia of Type Strains, Phase IV (KMG-IV): sequencing the most valuable type-strain genomes for metagenomic binning, comparative biology and taxonomic classification.</title>
        <authorList>
            <person name="Goeker M."/>
        </authorList>
    </citation>
    <scope>NUCLEOTIDE SEQUENCE [LARGE SCALE GENOMIC DNA]</scope>
    <source>
        <strain evidence="2 3">DSM 18116</strain>
    </source>
</reference>
<comment type="caution">
    <text evidence="2">The sequence shown here is derived from an EMBL/GenBank/DDBJ whole genome shotgun (WGS) entry which is preliminary data.</text>
</comment>
<keyword evidence="3" id="KW-1185">Reference proteome</keyword>
<sequence length="132" mass="15219">MAGRFKVKTIIFWILFIGLGIFVYVRYFWVFETGTKGGILNTFGKKGYVWKTYEGKLIQSGFRTNVQSNEFEFSVVSESVAKVLLENAGMNVQVHFKSYLGALPWRGWQKYIVDSVYEVRNPTNLENVISPQ</sequence>
<name>A0A4Q7MZ50_9BACT</name>
<keyword evidence="1" id="KW-0472">Membrane</keyword>
<dbReference type="Proteomes" id="UP000293874">
    <property type="component" value="Unassembled WGS sequence"/>
</dbReference>
<accession>A0A4Q7MZ50</accession>
<keyword evidence="1" id="KW-0812">Transmembrane</keyword>
<keyword evidence="1" id="KW-1133">Transmembrane helix</keyword>
<dbReference type="RefSeq" id="WP_130542874.1">
    <property type="nucleotide sequence ID" value="NZ_CP042431.1"/>
</dbReference>
<evidence type="ECO:0000313" key="2">
    <source>
        <dbReference type="EMBL" id="RZS72460.1"/>
    </source>
</evidence>
<evidence type="ECO:0008006" key="4">
    <source>
        <dbReference type="Google" id="ProtNLM"/>
    </source>
</evidence>
<evidence type="ECO:0000313" key="3">
    <source>
        <dbReference type="Proteomes" id="UP000293874"/>
    </source>
</evidence>